<keyword evidence="3 4" id="KW-0408">Iron</keyword>
<keyword evidence="3 4" id="KW-0479">Metal-binding</keyword>
<dbReference type="STRING" id="443218.AS9A_2995"/>
<dbReference type="GO" id="GO:0004497">
    <property type="term" value="F:monooxygenase activity"/>
    <property type="evidence" value="ECO:0007669"/>
    <property type="project" value="UniProtKB-KW"/>
</dbReference>
<feature type="binding site" description="axial binding residue" evidence="3">
    <location>
        <position position="386"/>
    </location>
    <ligand>
        <name>heme</name>
        <dbReference type="ChEBI" id="CHEBI:30413"/>
    </ligand>
    <ligandPart>
        <name>Fe</name>
        <dbReference type="ChEBI" id="CHEBI:18248"/>
    </ligandPart>
</feature>
<accession>F6EKW2</accession>
<dbReference type="InterPro" id="IPR017972">
    <property type="entry name" value="Cyt_P450_CS"/>
</dbReference>
<dbReference type="RefSeq" id="WP_013807791.1">
    <property type="nucleotide sequence ID" value="NC_015564.1"/>
</dbReference>
<keyword evidence="4" id="KW-0503">Monooxygenase</keyword>
<organism evidence="5 6">
    <name type="scientific">Hoyosella subflava (strain DSM 45089 / JCM 17490 / NBRC 109087 / DQS3-9A1)</name>
    <name type="common">Amycolicicoccus subflavus</name>
    <dbReference type="NCBI Taxonomy" id="443218"/>
    <lineage>
        <taxon>Bacteria</taxon>
        <taxon>Bacillati</taxon>
        <taxon>Actinomycetota</taxon>
        <taxon>Actinomycetes</taxon>
        <taxon>Mycobacteriales</taxon>
        <taxon>Hoyosellaceae</taxon>
        <taxon>Hoyosella</taxon>
    </lineage>
</organism>
<dbReference type="AlphaFoldDB" id="F6EKW2"/>
<dbReference type="GO" id="GO:0016705">
    <property type="term" value="F:oxidoreductase activity, acting on paired donors, with incorporation or reduction of molecular oxygen"/>
    <property type="evidence" value="ECO:0007669"/>
    <property type="project" value="InterPro"/>
</dbReference>
<dbReference type="Pfam" id="PF00067">
    <property type="entry name" value="p450"/>
    <property type="match status" value="1"/>
</dbReference>
<keyword evidence="4" id="KW-0560">Oxidoreductase</keyword>
<dbReference type="InterPro" id="IPR001128">
    <property type="entry name" value="Cyt_P450"/>
</dbReference>
<dbReference type="Gene3D" id="1.10.630.10">
    <property type="entry name" value="Cytochrome P450"/>
    <property type="match status" value="1"/>
</dbReference>
<dbReference type="eggNOG" id="COG2124">
    <property type="taxonomic scope" value="Bacteria"/>
</dbReference>
<dbReference type="InterPro" id="IPR002401">
    <property type="entry name" value="Cyt_P450_E_grp-I"/>
</dbReference>
<dbReference type="PANTHER" id="PTHR24305:SF166">
    <property type="entry name" value="CYTOCHROME P450 12A4, MITOCHONDRIAL-RELATED"/>
    <property type="match status" value="1"/>
</dbReference>
<evidence type="ECO:0000256" key="2">
    <source>
        <dbReference type="ARBA" id="ARBA00010617"/>
    </source>
</evidence>
<reference evidence="5 6" key="1">
    <citation type="journal article" date="2011" name="J. Bacteriol.">
        <title>Complete genome sequence of Amycolicicoccus subflavus DQS3-9A1T, an actinomycete isolated from crude oil-polluted soil.</title>
        <authorList>
            <person name="Cai M."/>
            <person name="Chen W.M."/>
            <person name="Nie Y."/>
            <person name="Chi C.Q."/>
            <person name="Wang Y.N."/>
            <person name="Tang Y.Q."/>
            <person name="Li G.Y."/>
            <person name="Wu X.L."/>
        </authorList>
    </citation>
    <scope>NUCLEOTIDE SEQUENCE [LARGE SCALE GENOMIC DNA]</scope>
    <source>
        <strain evidence="6">DSM 45089 / DQS3-9A1</strain>
    </source>
</reference>
<sequence length="439" mass="49210">MTQTMRLDVPPGPRLPLAIQTWRFARSRHEWIPELRKRYGDVFSLSVYPQRHLVQLAHPDDIRAVFGGPPDLFHAGEGNMILTPIVGEQSVLTTDEDQHRRLRGLLMPPFHGQALRGYRNMVAALAIDDASRWPVGRPFATHSRMQALTLEIIMRVVFGVAEGPRLDALRDLLGRLVSLNLLSLFGVHDPRLRRFGPWRRTVGMQREIDALLGSEISERRRATDLADRPDVLSQLIAGSSAAAGTASDGLTDAELRDQLITLLLAGHETTATALAWAFHELARDPERQRLGREAALNGDDKYLEAIFKEALRLRPVIYEVARTLTEDIEIRGFRIPAGYTVMPMIGVVQSDPEHHEDPELFRPERFLNGSPAPNTWIPFGGGVRRCLGAGFAQMEGTEVLRAVLSRYTFMPDRVAPERAVPRNITLTPRRGGRIVAWPV</sequence>
<dbReference type="InterPro" id="IPR050121">
    <property type="entry name" value="Cytochrome_P450_monoxygenase"/>
</dbReference>
<name>F6EKW2_HOYSD</name>
<evidence type="ECO:0000256" key="3">
    <source>
        <dbReference type="PIRSR" id="PIRSR602401-1"/>
    </source>
</evidence>
<dbReference type="CDD" id="cd11053">
    <property type="entry name" value="CYP110-like"/>
    <property type="match status" value="1"/>
</dbReference>
<dbReference type="InterPro" id="IPR036396">
    <property type="entry name" value="Cyt_P450_sf"/>
</dbReference>
<dbReference type="PANTHER" id="PTHR24305">
    <property type="entry name" value="CYTOCHROME P450"/>
    <property type="match status" value="1"/>
</dbReference>
<evidence type="ECO:0000313" key="6">
    <source>
        <dbReference type="Proteomes" id="UP000009235"/>
    </source>
</evidence>
<dbReference type="SUPFAM" id="SSF48264">
    <property type="entry name" value="Cytochrome P450"/>
    <property type="match status" value="1"/>
</dbReference>
<dbReference type="OrthoDB" id="7376058at2"/>
<dbReference type="GO" id="GO:0005506">
    <property type="term" value="F:iron ion binding"/>
    <property type="evidence" value="ECO:0007669"/>
    <property type="project" value="InterPro"/>
</dbReference>
<evidence type="ECO:0000256" key="4">
    <source>
        <dbReference type="RuleBase" id="RU000461"/>
    </source>
</evidence>
<keyword evidence="6" id="KW-1185">Reference proteome</keyword>
<evidence type="ECO:0000256" key="1">
    <source>
        <dbReference type="ARBA" id="ARBA00001971"/>
    </source>
</evidence>
<dbReference type="HOGENOM" id="CLU_001570_5_1_11"/>
<evidence type="ECO:0000313" key="5">
    <source>
        <dbReference type="EMBL" id="AEF41442.1"/>
    </source>
</evidence>
<protein>
    <submittedName>
        <fullName evidence="5">Cytochrome P450</fullName>
    </submittedName>
</protein>
<dbReference type="GO" id="GO:0020037">
    <property type="term" value="F:heme binding"/>
    <property type="evidence" value="ECO:0007669"/>
    <property type="project" value="InterPro"/>
</dbReference>
<gene>
    <name evidence="5" type="ordered locus">AS9A_2995</name>
</gene>
<dbReference type="EMBL" id="CP002786">
    <property type="protein sequence ID" value="AEF41442.1"/>
    <property type="molecule type" value="Genomic_DNA"/>
</dbReference>
<dbReference type="PROSITE" id="PS00086">
    <property type="entry name" value="CYTOCHROME_P450"/>
    <property type="match status" value="1"/>
</dbReference>
<comment type="cofactor">
    <cofactor evidence="1 3">
        <name>heme</name>
        <dbReference type="ChEBI" id="CHEBI:30413"/>
    </cofactor>
</comment>
<dbReference type="Proteomes" id="UP000009235">
    <property type="component" value="Chromosome"/>
</dbReference>
<keyword evidence="3 4" id="KW-0349">Heme</keyword>
<proteinExistence type="inferred from homology"/>
<comment type="similarity">
    <text evidence="2 4">Belongs to the cytochrome P450 family.</text>
</comment>
<dbReference type="PRINTS" id="PR00385">
    <property type="entry name" value="P450"/>
</dbReference>
<dbReference type="PRINTS" id="PR00463">
    <property type="entry name" value="EP450I"/>
</dbReference>
<dbReference type="KEGG" id="asd:AS9A_2995"/>